<protein>
    <submittedName>
        <fullName evidence="2 3">Uncharacterized protein</fullName>
    </submittedName>
</protein>
<gene>
    <name evidence="3" type="primary">20347972</name>
    <name evidence="2" type="ORF">GGTG_07514</name>
</gene>
<name>J3P1W6_GAET3</name>
<organism evidence="2">
    <name type="scientific">Gaeumannomyces tritici (strain R3-111a-1)</name>
    <name type="common">Wheat and barley take-all root rot fungus</name>
    <name type="synonym">Gaeumannomyces graminis var. tritici</name>
    <dbReference type="NCBI Taxonomy" id="644352"/>
    <lineage>
        <taxon>Eukaryota</taxon>
        <taxon>Fungi</taxon>
        <taxon>Dikarya</taxon>
        <taxon>Ascomycota</taxon>
        <taxon>Pezizomycotina</taxon>
        <taxon>Sordariomycetes</taxon>
        <taxon>Sordariomycetidae</taxon>
        <taxon>Magnaporthales</taxon>
        <taxon>Magnaporthaceae</taxon>
        <taxon>Gaeumannomyces</taxon>
    </lineage>
</organism>
<evidence type="ECO:0000313" key="3">
    <source>
        <dbReference type="EnsemblFungi" id="EJT73658"/>
    </source>
</evidence>
<dbReference type="GeneID" id="20347972"/>
<dbReference type="VEuPathDB" id="FungiDB:GGTG_07514"/>
<accession>J3P1W6</accession>
<dbReference type="Proteomes" id="UP000006039">
    <property type="component" value="Unassembled WGS sequence"/>
</dbReference>
<reference evidence="4" key="1">
    <citation type="submission" date="2010-07" db="EMBL/GenBank/DDBJ databases">
        <title>The genome sequence of Gaeumannomyces graminis var. tritici strain R3-111a-1.</title>
        <authorList>
            <consortium name="The Broad Institute Genome Sequencing Platform"/>
            <person name="Ma L.-J."/>
            <person name="Dead R."/>
            <person name="Young S."/>
            <person name="Zeng Q."/>
            <person name="Koehrsen M."/>
            <person name="Alvarado L."/>
            <person name="Berlin A."/>
            <person name="Chapman S.B."/>
            <person name="Chen Z."/>
            <person name="Freedman E."/>
            <person name="Gellesch M."/>
            <person name="Goldberg J."/>
            <person name="Griggs A."/>
            <person name="Gujja S."/>
            <person name="Heilman E.R."/>
            <person name="Heiman D."/>
            <person name="Hepburn T."/>
            <person name="Howarth C."/>
            <person name="Jen D."/>
            <person name="Larson L."/>
            <person name="Mehta T."/>
            <person name="Neiman D."/>
            <person name="Pearson M."/>
            <person name="Roberts A."/>
            <person name="Saif S."/>
            <person name="Shea T."/>
            <person name="Shenoy N."/>
            <person name="Sisk P."/>
            <person name="Stolte C."/>
            <person name="Sykes S."/>
            <person name="Walk T."/>
            <person name="White J."/>
            <person name="Yandava C."/>
            <person name="Haas B."/>
            <person name="Nusbaum C."/>
            <person name="Birren B."/>
        </authorList>
    </citation>
    <scope>NUCLEOTIDE SEQUENCE [LARGE SCALE GENOMIC DNA]</scope>
    <source>
        <strain evidence="4">R3-111a-1</strain>
    </source>
</reference>
<evidence type="ECO:0000256" key="1">
    <source>
        <dbReference type="SAM" id="SignalP"/>
    </source>
</evidence>
<keyword evidence="4" id="KW-1185">Reference proteome</keyword>
<reference evidence="3" key="5">
    <citation type="submission" date="2018-04" db="UniProtKB">
        <authorList>
            <consortium name="EnsemblFungi"/>
        </authorList>
    </citation>
    <scope>IDENTIFICATION</scope>
    <source>
        <strain evidence="3">R3-111a-1</strain>
    </source>
</reference>
<evidence type="ECO:0000313" key="2">
    <source>
        <dbReference type="EMBL" id="EJT73658.1"/>
    </source>
</evidence>
<sequence>MQFTTLLAVVVASAQLIMAAPVEATIETATQLATTTSVSPSTAAATSAAVVTTWPYFIKNINSALSSSSSASTSTSPTSSAAAVTQQAAVQQRGVDHGKKLTDYLDYSTSKEDKLPECCKKCMIETSGRGGTFGLTVNVGETTMGDFCNYEIRTSTWLRDQVLPCTNNACAFDYEGTTAASQKWMGNGFSGAQLRSSPEANKVRQRLAIKVLDPGFAIQVLNPKALEMRMAIKVPKA</sequence>
<dbReference type="EnsemblFungi" id="EJT73658">
    <property type="protein sequence ID" value="EJT73658"/>
    <property type="gene ID" value="GGTG_07514"/>
</dbReference>
<reference evidence="2" key="3">
    <citation type="submission" date="2010-09" db="EMBL/GenBank/DDBJ databases">
        <title>Annotation of Gaeumannomyces graminis var. tritici R3-111a-1.</title>
        <authorList>
            <consortium name="The Broad Institute Genome Sequencing Platform"/>
            <person name="Ma L.-J."/>
            <person name="Dead R."/>
            <person name="Young S.K."/>
            <person name="Zeng Q."/>
            <person name="Gargeya S."/>
            <person name="Fitzgerald M."/>
            <person name="Haas B."/>
            <person name="Abouelleil A."/>
            <person name="Alvarado L."/>
            <person name="Arachchi H.M."/>
            <person name="Berlin A."/>
            <person name="Brown A."/>
            <person name="Chapman S.B."/>
            <person name="Chen Z."/>
            <person name="Dunbar C."/>
            <person name="Freedman E."/>
            <person name="Gearin G."/>
            <person name="Gellesch M."/>
            <person name="Goldberg J."/>
            <person name="Griggs A."/>
            <person name="Gujja S."/>
            <person name="Heiman D."/>
            <person name="Howarth C."/>
            <person name="Larson L."/>
            <person name="Lui A."/>
            <person name="MacDonald P.J.P."/>
            <person name="Mehta T."/>
            <person name="Montmayeur A."/>
            <person name="Murphy C."/>
            <person name="Neiman D."/>
            <person name="Pearson M."/>
            <person name="Priest M."/>
            <person name="Roberts A."/>
            <person name="Saif S."/>
            <person name="Shea T."/>
            <person name="Shenoy N."/>
            <person name="Sisk P."/>
            <person name="Stolte C."/>
            <person name="Sykes S."/>
            <person name="Yandava C."/>
            <person name="Wortman J."/>
            <person name="Nusbaum C."/>
            <person name="Birren B."/>
        </authorList>
    </citation>
    <scope>NUCLEOTIDE SEQUENCE</scope>
    <source>
        <strain evidence="2">R3-111a-1</strain>
    </source>
</reference>
<feature type="chain" id="PRO_5015094833" evidence="1">
    <location>
        <begin position="20"/>
        <end position="237"/>
    </location>
</feature>
<dbReference type="RefSeq" id="XP_009223602.1">
    <property type="nucleotide sequence ID" value="XM_009225338.1"/>
</dbReference>
<dbReference type="HOGENOM" id="CLU_102265_0_0_1"/>
<reference evidence="2" key="2">
    <citation type="submission" date="2010-07" db="EMBL/GenBank/DDBJ databases">
        <authorList>
            <consortium name="The Broad Institute Genome Sequencing Platform"/>
            <consortium name="Broad Institute Genome Sequencing Center for Infectious Disease"/>
            <person name="Ma L.-J."/>
            <person name="Dead R."/>
            <person name="Young S."/>
            <person name="Zeng Q."/>
            <person name="Koehrsen M."/>
            <person name="Alvarado L."/>
            <person name="Berlin A."/>
            <person name="Chapman S.B."/>
            <person name="Chen Z."/>
            <person name="Freedman E."/>
            <person name="Gellesch M."/>
            <person name="Goldberg J."/>
            <person name="Griggs A."/>
            <person name="Gujja S."/>
            <person name="Heilman E.R."/>
            <person name="Heiman D."/>
            <person name="Hepburn T."/>
            <person name="Howarth C."/>
            <person name="Jen D."/>
            <person name="Larson L."/>
            <person name="Mehta T."/>
            <person name="Neiman D."/>
            <person name="Pearson M."/>
            <person name="Roberts A."/>
            <person name="Saif S."/>
            <person name="Shea T."/>
            <person name="Shenoy N."/>
            <person name="Sisk P."/>
            <person name="Stolte C."/>
            <person name="Sykes S."/>
            <person name="Walk T."/>
            <person name="White J."/>
            <person name="Yandava C."/>
            <person name="Haas B."/>
            <person name="Nusbaum C."/>
            <person name="Birren B."/>
        </authorList>
    </citation>
    <scope>NUCLEOTIDE SEQUENCE</scope>
    <source>
        <strain evidence="2">R3-111a-1</strain>
    </source>
</reference>
<dbReference type="eggNOG" id="ENOG502RN41">
    <property type="taxonomic scope" value="Eukaryota"/>
</dbReference>
<dbReference type="EMBL" id="GL385398">
    <property type="protein sequence ID" value="EJT73658.1"/>
    <property type="molecule type" value="Genomic_DNA"/>
</dbReference>
<feature type="signal peptide" evidence="1">
    <location>
        <begin position="1"/>
        <end position="19"/>
    </location>
</feature>
<keyword evidence="1" id="KW-0732">Signal</keyword>
<proteinExistence type="predicted"/>
<dbReference type="AlphaFoldDB" id="J3P1W6"/>
<evidence type="ECO:0000313" key="4">
    <source>
        <dbReference type="Proteomes" id="UP000006039"/>
    </source>
</evidence>
<dbReference type="OrthoDB" id="10443191at2759"/>
<reference evidence="3" key="4">
    <citation type="journal article" date="2015" name="G3 (Bethesda)">
        <title>Genome sequences of three phytopathogenic species of the Magnaporthaceae family of fungi.</title>
        <authorList>
            <person name="Okagaki L.H."/>
            <person name="Nunes C.C."/>
            <person name="Sailsbery J."/>
            <person name="Clay B."/>
            <person name="Brown D."/>
            <person name="John T."/>
            <person name="Oh Y."/>
            <person name="Young N."/>
            <person name="Fitzgerald M."/>
            <person name="Haas B.J."/>
            <person name="Zeng Q."/>
            <person name="Young S."/>
            <person name="Adiconis X."/>
            <person name="Fan L."/>
            <person name="Levin J.Z."/>
            <person name="Mitchell T.K."/>
            <person name="Okubara P.A."/>
            <person name="Farman M.L."/>
            <person name="Kohn L.M."/>
            <person name="Birren B."/>
            <person name="Ma L.-J."/>
            <person name="Dean R.A."/>
        </authorList>
    </citation>
    <scope>NUCLEOTIDE SEQUENCE</scope>
    <source>
        <strain evidence="3">R3-111a-1</strain>
    </source>
</reference>